<evidence type="ECO:0000313" key="3">
    <source>
        <dbReference type="EMBL" id="TQM90767.1"/>
    </source>
</evidence>
<feature type="region of interest" description="Disordered" evidence="1">
    <location>
        <begin position="1"/>
        <end position="28"/>
    </location>
</feature>
<keyword evidence="2" id="KW-0812">Transmembrane</keyword>
<feature type="transmembrane region" description="Helical" evidence="2">
    <location>
        <begin position="86"/>
        <end position="107"/>
    </location>
</feature>
<organism evidence="3 4">
    <name type="scientific">Ornithinimicrobium humiphilum</name>
    <dbReference type="NCBI Taxonomy" id="125288"/>
    <lineage>
        <taxon>Bacteria</taxon>
        <taxon>Bacillati</taxon>
        <taxon>Actinomycetota</taxon>
        <taxon>Actinomycetes</taxon>
        <taxon>Micrococcales</taxon>
        <taxon>Ornithinimicrobiaceae</taxon>
        <taxon>Ornithinimicrobium</taxon>
    </lineage>
</organism>
<name>A0A543K6R0_9MICO</name>
<evidence type="ECO:0000256" key="1">
    <source>
        <dbReference type="SAM" id="MobiDB-lite"/>
    </source>
</evidence>
<keyword evidence="4" id="KW-1185">Reference proteome</keyword>
<keyword evidence="2" id="KW-0472">Membrane</keyword>
<dbReference type="OrthoDB" id="5186135at2"/>
<accession>A0A543K6R0</accession>
<comment type="caution">
    <text evidence="3">The sequence shown here is derived from an EMBL/GenBank/DDBJ whole genome shotgun (WGS) entry which is preliminary data.</text>
</comment>
<feature type="transmembrane region" description="Helical" evidence="2">
    <location>
        <begin position="52"/>
        <end position="74"/>
    </location>
</feature>
<gene>
    <name evidence="3" type="ORF">FB476_3151</name>
</gene>
<feature type="compositionally biased region" description="Polar residues" evidence="1">
    <location>
        <begin position="1"/>
        <end position="12"/>
    </location>
</feature>
<dbReference type="AlphaFoldDB" id="A0A543K6R0"/>
<evidence type="ECO:0000313" key="4">
    <source>
        <dbReference type="Proteomes" id="UP000315133"/>
    </source>
</evidence>
<evidence type="ECO:0000256" key="2">
    <source>
        <dbReference type="SAM" id="Phobius"/>
    </source>
</evidence>
<keyword evidence="2" id="KW-1133">Transmembrane helix</keyword>
<sequence>MPTSSQPQRVRVTSSRRGASTPRRRTARSALVEQTGIGELYLDGLLRAQLRLALAVLGLVAVTLLGLPLLFAVLPVTREWHVGPLPFPWVVLGVLLYPAMMAAAAVYSRQAERTERRFADIVGQER</sequence>
<dbReference type="EMBL" id="VFPU01000003">
    <property type="protein sequence ID" value="TQM90767.1"/>
    <property type="molecule type" value="Genomic_DNA"/>
</dbReference>
<proteinExistence type="predicted"/>
<dbReference type="Proteomes" id="UP000315133">
    <property type="component" value="Unassembled WGS sequence"/>
</dbReference>
<reference evidence="3 4" key="1">
    <citation type="submission" date="2019-06" db="EMBL/GenBank/DDBJ databases">
        <title>Sequencing the genomes of 1000 actinobacteria strains.</title>
        <authorList>
            <person name="Klenk H.-P."/>
        </authorList>
    </citation>
    <scope>NUCLEOTIDE SEQUENCE [LARGE SCALE GENOMIC DNA]</scope>
    <source>
        <strain evidence="3 4">DSM 12362</strain>
    </source>
</reference>
<protein>
    <submittedName>
        <fullName evidence="3">Uncharacterized protein</fullName>
    </submittedName>
</protein>